<evidence type="ECO:0000313" key="7">
    <source>
        <dbReference type="Proteomes" id="UP000316968"/>
    </source>
</evidence>
<feature type="domain" description="Glycosyl hydrolase family 13 catalytic" evidence="5">
    <location>
        <begin position="28"/>
        <end position="444"/>
    </location>
</feature>
<dbReference type="AlphaFoldDB" id="A0A4Y6UTU1"/>
<evidence type="ECO:0000256" key="4">
    <source>
        <dbReference type="SAM" id="MobiDB-lite"/>
    </source>
</evidence>
<dbReference type="PANTHER" id="PTHR10357:SF179">
    <property type="entry name" value="NEUTRAL AND BASIC AMINO ACID TRANSPORT PROTEIN RBAT"/>
    <property type="match status" value="1"/>
</dbReference>
<comment type="similarity">
    <text evidence="1">Belongs to the glycosyl hydrolase 13 family.</text>
</comment>
<feature type="region of interest" description="Disordered" evidence="4">
    <location>
        <begin position="439"/>
        <end position="466"/>
    </location>
</feature>
<name>A0A4Y6UTU1_SACBS</name>
<accession>A0A4Y6UTU1</accession>
<dbReference type="InterPro" id="IPR017853">
    <property type="entry name" value="GH"/>
</dbReference>
<dbReference type="PANTHER" id="PTHR10357">
    <property type="entry name" value="ALPHA-AMYLASE FAMILY MEMBER"/>
    <property type="match status" value="1"/>
</dbReference>
<dbReference type="FunFam" id="3.90.400.10:FF:000002">
    <property type="entry name" value="Sucrose isomerase"/>
    <property type="match status" value="1"/>
</dbReference>
<dbReference type="GO" id="GO:0004556">
    <property type="term" value="F:alpha-amylase activity"/>
    <property type="evidence" value="ECO:0007669"/>
    <property type="project" value="TreeGrafter"/>
</dbReference>
<dbReference type="Gene3D" id="2.60.40.1180">
    <property type="entry name" value="Golgi alpha-mannosidase II"/>
    <property type="match status" value="1"/>
</dbReference>
<protein>
    <submittedName>
        <fullName evidence="6">Alpha-glucosidase</fullName>
    </submittedName>
</protein>
<dbReference type="OrthoDB" id="9805159at2"/>
<evidence type="ECO:0000256" key="2">
    <source>
        <dbReference type="ARBA" id="ARBA00022801"/>
    </source>
</evidence>
<dbReference type="Pfam" id="PF00128">
    <property type="entry name" value="Alpha-amylase"/>
    <property type="match status" value="1"/>
</dbReference>
<evidence type="ECO:0000259" key="5">
    <source>
        <dbReference type="SMART" id="SM00642"/>
    </source>
</evidence>
<dbReference type="InterPro" id="IPR006047">
    <property type="entry name" value="GH13_cat_dom"/>
</dbReference>
<dbReference type="SMART" id="SM00642">
    <property type="entry name" value="Aamy"/>
    <property type="match status" value="1"/>
</dbReference>
<dbReference type="GO" id="GO:0009313">
    <property type="term" value="P:oligosaccharide catabolic process"/>
    <property type="evidence" value="ECO:0007669"/>
    <property type="project" value="TreeGrafter"/>
</dbReference>
<dbReference type="Gene3D" id="3.20.20.80">
    <property type="entry name" value="Glycosidases"/>
    <property type="match status" value="1"/>
</dbReference>
<keyword evidence="7" id="KW-1185">Reference proteome</keyword>
<dbReference type="InterPro" id="IPR045857">
    <property type="entry name" value="O16G_dom_2"/>
</dbReference>
<dbReference type="EMBL" id="CP041217">
    <property type="protein sequence ID" value="QDH19998.1"/>
    <property type="molecule type" value="Genomic_DNA"/>
</dbReference>
<dbReference type="KEGG" id="saca:FFV09_03445"/>
<keyword evidence="2" id="KW-0378">Hydrolase</keyword>
<dbReference type="SUPFAM" id="SSF51445">
    <property type="entry name" value="(Trans)glycosidases"/>
    <property type="match status" value="1"/>
</dbReference>
<dbReference type="SUPFAM" id="SSF51011">
    <property type="entry name" value="Glycosyl hydrolase domain"/>
    <property type="match status" value="1"/>
</dbReference>
<sequence length="608" mass="68929">MESQQQKRTGEREQPGSGDDWKESVLYQLYPPSFKDSDGDGWGDLGGMLEKVDYLAELGVGAVWIGPVCDSPMEDNGYDIRDYYKIHDAYGTMEQLEELIAKLHERDIRLIMDMVINHTSDEHPWFEASRSSIDNPYRDYYIWKPPGEDGGPPNNWRSFSEESAWELDEATGEYYLHIFDKKQPDLNWENADMRRDLYEMIRFWLDKGVDGFRLDAINMISKDPSFPNAPEEARHPRGQQFYKNGPRIHEMLRELHEETFGRYPGTLSLGEAPTVTMDEVVRYTAPERREMDMVLQMELIRLGKDFGNPWKIDPDWSPVTLKESVVRWHAEVFGQGAYATYLNTHDHPRMIGTLFGGAAGKSEAQAGDLNQAAAKAIGTFLHTLPGTPLVYQGEELGMPNANYGSPDDYRDKATVAAYKRRTDEGEAPEDVLRSLHARSRDGARSPMHWTGGERRGFTTGTPWIPLSPDGVEANAEDERADRNSVFHHYRRLIELRKQSPVPAHGDLTMLPLEDDWIFAYIREAEGERWMMLVNFSAEPRECPVNAEWARLAEAGELLLGSAPAHAGSAGAGAPFRLSAGQYRLHLLPYQSAVYRLDGDRADAAPEPL</sequence>
<organism evidence="6 7">
    <name type="scientific">Saccharibacillus brassicae</name>
    <dbReference type="NCBI Taxonomy" id="2583377"/>
    <lineage>
        <taxon>Bacteria</taxon>
        <taxon>Bacillati</taxon>
        <taxon>Bacillota</taxon>
        <taxon>Bacilli</taxon>
        <taxon>Bacillales</taxon>
        <taxon>Paenibacillaceae</taxon>
        <taxon>Saccharibacillus</taxon>
    </lineage>
</organism>
<evidence type="ECO:0000256" key="3">
    <source>
        <dbReference type="ARBA" id="ARBA00023295"/>
    </source>
</evidence>
<feature type="region of interest" description="Disordered" evidence="4">
    <location>
        <begin position="1"/>
        <end position="22"/>
    </location>
</feature>
<dbReference type="Gene3D" id="3.90.400.10">
    <property type="entry name" value="Oligo-1,6-glucosidase, Domain 2"/>
    <property type="match status" value="1"/>
</dbReference>
<dbReference type="Proteomes" id="UP000316968">
    <property type="component" value="Chromosome"/>
</dbReference>
<gene>
    <name evidence="6" type="ORF">FFV09_03445</name>
</gene>
<evidence type="ECO:0000313" key="6">
    <source>
        <dbReference type="EMBL" id="QDH19998.1"/>
    </source>
</evidence>
<proteinExistence type="inferred from homology"/>
<dbReference type="CDD" id="cd11333">
    <property type="entry name" value="AmyAc_SI_OligoGlu_DGase"/>
    <property type="match status" value="1"/>
</dbReference>
<keyword evidence="3" id="KW-0326">Glycosidase</keyword>
<evidence type="ECO:0000256" key="1">
    <source>
        <dbReference type="ARBA" id="ARBA00008061"/>
    </source>
</evidence>
<dbReference type="InterPro" id="IPR013780">
    <property type="entry name" value="Glyco_hydro_b"/>
</dbReference>
<dbReference type="RefSeq" id="WP_141446384.1">
    <property type="nucleotide sequence ID" value="NZ_CP041217.1"/>
</dbReference>
<dbReference type="FunFam" id="3.20.20.80:FF:000064">
    <property type="entry name" value="Oligo-1,6-glucosidase"/>
    <property type="match status" value="1"/>
</dbReference>
<feature type="compositionally biased region" description="Basic and acidic residues" evidence="4">
    <location>
        <begin position="8"/>
        <end position="22"/>
    </location>
</feature>
<reference evidence="6 7" key="1">
    <citation type="submission" date="2019-06" db="EMBL/GenBank/DDBJ databases">
        <title>Saccharibacillus brassicae sp. nov., an endophytic bacterium isolated from Chinese cabbage seeds (Brassica pekinensis).</title>
        <authorList>
            <person name="Jiang L."/>
            <person name="Lee J."/>
            <person name="Kim S.W."/>
        </authorList>
    </citation>
    <scope>NUCLEOTIDE SEQUENCE [LARGE SCALE GENOMIC DNA]</scope>
    <source>
        <strain evidence="7">KCTC 43072 / ATSA2</strain>
    </source>
</reference>